<feature type="non-terminal residue" evidence="2">
    <location>
        <position position="219"/>
    </location>
</feature>
<reference evidence="2" key="1">
    <citation type="journal article" date="2021" name="J Fungi (Basel)">
        <title>Virulence traits and population genomics of the black yeast Aureobasidium melanogenum.</title>
        <authorList>
            <person name="Cernosa A."/>
            <person name="Sun X."/>
            <person name="Gostincar C."/>
            <person name="Fang C."/>
            <person name="Gunde-Cimerman N."/>
            <person name="Song Z."/>
        </authorList>
    </citation>
    <scope>NUCLEOTIDE SEQUENCE</scope>
    <source>
        <strain evidence="2">EXF-9298</strain>
    </source>
</reference>
<evidence type="ECO:0000313" key="2">
    <source>
        <dbReference type="EMBL" id="KAG9958987.1"/>
    </source>
</evidence>
<reference evidence="2" key="2">
    <citation type="submission" date="2021-08" db="EMBL/GenBank/DDBJ databases">
        <authorList>
            <person name="Gostincar C."/>
            <person name="Sun X."/>
            <person name="Song Z."/>
            <person name="Gunde-Cimerman N."/>
        </authorList>
    </citation>
    <scope>NUCLEOTIDE SEQUENCE</scope>
    <source>
        <strain evidence="2">EXF-9298</strain>
    </source>
</reference>
<dbReference type="AlphaFoldDB" id="A0A9P8FAL0"/>
<dbReference type="Proteomes" id="UP000729357">
    <property type="component" value="Unassembled WGS sequence"/>
</dbReference>
<feature type="region of interest" description="Disordered" evidence="1">
    <location>
        <begin position="142"/>
        <end position="219"/>
    </location>
</feature>
<evidence type="ECO:0000256" key="1">
    <source>
        <dbReference type="SAM" id="MobiDB-lite"/>
    </source>
</evidence>
<dbReference type="EMBL" id="JAHFXS010003965">
    <property type="protein sequence ID" value="KAG9958987.1"/>
    <property type="molecule type" value="Genomic_DNA"/>
</dbReference>
<name>A0A9P8FAL0_AURME</name>
<accession>A0A9P8FAL0</accession>
<comment type="caution">
    <text evidence="2">The sequence shown here is derived from an EMBL/GenBank/DDBJ whole genome shotgun (WGS) entry which is preliminary data.</text>
</comment>
<organism evidence="2 3">
    <name type="scientific">Aureobasidium melanogenum</name>
    <name type="common">Aureobasidium pullulans var. melanogenum</name>
    <dbReference type="NCBI Taxonomy" id="46634"/>
    <lineage>
        <taxon>Eukaryota</taxon>
        <taxon>Fungi</taxon>
        <taxon>Dikarya</taxon>
        <taxon>Ascomycota</taxon>
        <taxon>Pezizomycotina</taxon>
        <taxon>Dothideomycetes</taxon>
        <taxon>Dothideomycetidae</taxon>
        <taxon>Dothideales</taxon>
        <taxon>Saccotheciaceae</taxon>
        <taxon>Aureobasidium</taxon>
    </lineage>
</organism>
<keyword evidence="3" id="KW-1185">Reference proteome</keyword>
<protein>
    <submittedName>
        <fullName evidence="2">Uncharacterized protein</fullName>
    </submittedName>
</protein>
<gene>
    <name evidence="2" type="ORF">KCU98_g16857</name>
</gene>
<evidence type="ECO:0000313" key="3">
    <source>
        <dbReference type="Proteomes" id="UP000729357"/>
    </source>
</evidence>
<feature type="non-terminal residue" evidence="2">
    <location>
        <position position="1"/>
    </location>
</feature>
<proteinExistence type="predicted"/>
<sequence>PVQFDVEFLPSEEVVIKAISRTLDEQALDQTLKNAKTPIATAIAAKSLGTLQLCRTDSSLNITRRETESGVSDGWSRVAAKSAASRRPVVQAASSNNNLFSALAGGNKVTFAKKKEKKPVVPVEPVVDDWEAAEIAEEAKEKLASGHNSGVEDEASKAETSNSADDAVEDGNVETKASVVETVPEAGAVDNAHNEVDATEPESPRPMTGDEQGNDAEAA</sequence>